<dbReference type="eggNOG" id="ENOG502RQQ5">
    <property type="taxonomic scope" value="Eukaryota"/>
</dbReference>
<dbReference type="AlphaFoldDB" id="K0TEA1"/>
<feature type="domain" description="DHHA2" evidence="9">
    <location>
        <begin position="265"/>
        <end position="400"/>
    </location>
</feature>
<dbReference type="FunFam" id="3.90.1640.10:FF:000001">
    <property type="entry name" value="Probable manganese-dependent inorganic pyrophosphatase"/>
    <property type="match status" value="1"/>
</dbReference>
<evidence type="ECO:0000256" key="3">
    <source>
        <dbReference type="ARBA" id="ARBA00022723"/>
    </source>
</evidence>
<evidence type="ECO:0000256" key="7">
    <source>
        <dbReference type="ARBA" id="ARBA00047820"/>
    </source>
</evidence>
<dbReference type="Pfam" id="PF01368">
    <property type="entry name" value="DHH"/>
    <property type="match status" value="1"/>
</dbReference>
<organism evidence="10 11">
    <name type="scientific">Thalassiosira oceanica</name>
    <name type="common">Marine diatom</name>
    <dbReference type="NCBI Taxonomy" id="159749"/>
    <lineage>
        <taxon>Eukaryota</taxon>
        <taxon>Sar</taxon>
        <taxon>Stramenopiles</taxon>
        <taxon>Ochrophyta</taxon>
        <taxon>Bacillariophyta</taxon>
        <taxon>Coscinodiscophyceae</taxon>
        <taxon>Thalassiosirophycidae</taxon>
        <taxon>Thalassiosirales</taxon>
        <taxon>Thalassiosiraceae</taxon>
        <taxon>Thalassiosira</taxon>
    </lineage>
</organism>
<dbReference type="Gene3D" id="3.90.1640.10">
    <property type="entry name" value="inorganic pyrophosphatase (n-terminal core)"/>
    <property type="match status" value="1"/>
</dbReference>
<evidence type="ECO:0000256" key="8">
    <source>
        <dbReference type="SAM" id="MobiDB-lite"/>
    </source>
</evidence>
<comment type="catalytic activity">
    <reaction evidence="7">
        <text>diphosphate + H2O = 2 phosphate + H(+)</text>
        <dbReference type="Rhea" id="RHEA:24576"/>
        <dbReference type="ChEBI" id="CHEBI:15377"/>
        <dbReference type="ChEBI" id="CHEBI:15378"/>
        <dbReference type="ChEBI" id="CHEBI:33019"/>
        <dbReference type="ChEBI" id="CHEBI:43474"/>
        <dbReference type="EC" id="3.6.1.1"/>
    </reaction>
</comment>
<comment type="cofactor">
    <cofactor evidence="1">
        <name>Mn(2+)</name>
        <dbReference type="ChEBI" id="CHEBI:29035"/>
    </cofactor>
</comment>
<evidence type="ECO:0000313" key="11">
    <source>
        <dbReference type="Proteomes" id="UP000266841"/>
    </source>
</evidence>
<keyword evidence="11" id="KW-1185">Reference proteome</keyword>
<evidence type="ECO:0000256" key="5">
    <source>
        <dbReference type="ARBA" id="ARBA00023211"/>
    </source>
</evidence>
<keyword evidence="5" id="KW-0464">Manganese</keyword>
<evidence type="ECO:0000256" key="6">
    <source>
        <dbReference type="ARBA" id="ARBA00032535"/>
    </source>
</evidence>
<name>K0TEA1_THAOC</name>
<dbReference type="InterPro" id="IPR038222">
    <property type="entry name" value="DHHA2_dom_sf"/>
</dbReference>
<dbReference type="GO" id="GO:0004427">
    <property type="term" value="F:inorganic diphosphate phosphatase activity"/>
    <property type="evidence" value="ECO:0007669"/>
    <property type="project" value="UniProtKB-EC"/>
</dbReference>
<evidence type="ECO:0000313" key="10">
    <source>
        <dbReference type="EMBL" id="EJK68897.1"/>
    </source>
</evidence>
<dbReference type="GO" id="GO:0046872">
    <property type="term" value="F:metal ion binding"/>
    <property type="evidence" value="ECO:0007669"/>
    <property type="project" value="UniProtKB-KW"/>
</dbReference>
<dbReference type="EMBL" id="AGNL01010714">
    <property type="protein sequence ID" value="EJK68897.1"/>
    <property type="molecule type" value="Genomic_DNA"/>
</dbReference>
<dbReference type="PANTHER" id="PTHR12112:SF22">
    <property type="entry name" value="MANGANESE-DEPENDENT INORGANIC PYROPHOSPHATASE-RELATED"/>
    <property type="match status" value="1"/>
</dbReference>
<dbReference type="SUPFAM" id="SSF64182">
    <property type="entry name" value="DHH phosphoesterases"/>
    <property type="match status" value="1"/>
</dbReference>
<accession>K0TEA1</accession>
<dbReference type="InterPro" id="IPR004097">
    <property type="entry name" value="DHHA2"/>
</dbReference>
<evidence type="ECO:0000259" key="9">
    <source>
        <dbReference type="SMART" id="SM01131"/>
    </source>
</evidence>
<gene>
    <name evidence="10" type="ORF">THAOC_09887</name>
</gene>
<dbReference type="SMART" id="SM01131">
    <property type="entry name" value="DHHA2"/>
    <property type="match status" value="1"/>
</dbReference>
<evidence type="ECO:0000256" key="1">
    <source>
        <dbReference type="ARBA" id="ARBA00001936"/>
    </source>
</evidence>
<feature type="compositionally biased region" description="Basic and acidic residues" evidence="8">
    <location>
        <begin position="31"/>
        <end position="43"/>
    </location>
</feature>
<dbReference type="OMA" id="VGCSNTI"/>
<dbReference type="Gene3D" id="3.10.310.20">
    <property type="entry name" value="DHHA2 domain"/>
    <property type="match status" value="1"/>
</dbReference>
<dbReference type="OrthoDB" id="374045at2759"/>
<dbReference type="InterPro" id="IPR001667">
    <property type="entry name" value="DDH_dom"/>
</dbReference>
<dbReference type="Proteomes" id="UP000266841">
    <property type="component" value="Unassembled WGS sequence"/>
</dbReference>
<keyword evidence="4" id="KW-0378">Hydrolase</keyword>
<dbReference type="InterPro" id="IPR038763">
    <property type="entry name" value="DHH_sf"/>
</dbReference>
<keyword evidence="3" id="KW-0479">Metal-binding</keyword>
<dbReference type="EC" id="3.6.1.1" evidence="2"/>
<reference evidence="10 11" key="1">
    <citation type="journal article" date="2012" name="Genome Biol.">
        <title>Genome and low-iron response of an oceanic diatom adapted to chronic iron limitation.</title>
        <authorList>
            <person name="Lommer M."/>
            <person name="Specht M."/>
            <person name="Roy A.S."/>
            <person name="Kraemer L."/>
            <person name="Andreson R."/>
            <person name="Gutowska M.A."/>
            <person name="Wolf J."/>
            <person name="Bergner S.V."/>
            <person name="Schilhabel M.B."/>
            <person name="Klostermeier U.C."/>
            <person name="Beiko R.G."/>
            <person name="Rosenstiel P."/>
            <person name="Hippler M."/>
            <person name="Laroche J."/>
        </authorList>
    </citation>
    <scope>NUCLEOTIDE SEQUENCE [LARGE SCALE GENOMIC DNA]</scope>
    <source>
        <strain evidence="10 11">CCMP1005</strain>
    </source>
</reference>
<comment type="caution">
    <text evidence="10">The sequence shown here is derived from an EMBL/GenBank/DDBJ whole genome shotgun (WGS) entry which is preliminary data.</text>
</comment>
<feature type="compositionally biased region" description="Low complexity" evidence="8">
    <location>
        <begin position="1"/>
        <end position="11"/>
    </location>
</feature>
<feature type="region of interest" description="Disordered" evidence="8">
    <location>
        <begin position="1"/>
        <end position="43"/>
    </location>
</feature>
<evidence type="ECO:0000256" key="2">
    <source>
        <dbReference type="ARBA" id="ARBA00012146"/>
    </source>
</evidence>
<dbReference type="GO" id="GO:0005737">
    <property type="term" value="C:cytoplasm"/>
    <property type="evidence" value="ECO:0007669"/>
    <property type="project" value="InterPro"/>
</dbReference>
<proteinExistence type="predicted"/>
<evidence type="ECO:0000256" key="4">
    <source>
        <dbReference type="ARBA" id="ARBA00022801"/>
    </source>
</evidence>
<dbReference type="Pfam" id="PF02833">
    <property type="entry name" value="DHHA2"/>
    <property type="match status" value="1"/>
</dbReference>
<protein>
    <recommendedName>
        <fullName evidence="2">inorganic diphosphatase</fullName>
        <ecNumber evidence="2">3.6.1.1</ecNumber>
    </recommendedName>
    <alternativeName>
        <fullName evidence="6">Pyrophosphate phospho-hydrolase</fullName>
    </alternativeName>
</protein>
<dbReference type="PANTHER" id="PTHR12112">
    <property type="entry name" value="BNIP - RELATED"/>
    <property type="match status" value="1"/>
</dbReference>
<sequence length="463" mass="50386">MSSSPMASPGSSRKRRTMHFAGGAEALRLATGEDGKSKKYSEDGSVVRKRTHIENIVIDREKEAQKITESLPEQEASRLFMPEGLKDAVFVGHLVTDLDSVGGSIGAAALYGGRAALASEINSETAFALEKFGVEKPPTIEEVLKEDPNARICLVDHQQTTQMNPAINPDNVVGVIDHHALQSNTIVTDRPIYIDIRPWGSMSTIIAHTFLTHNQRPPKHVAGMLLCAILSDTLNLQGPTTTEWDRLIVAVLSDIAQVDDIQFLATQQFKAKSRELAGLSAHGLVNGDQKTFSFKTEKFEGDIGFAVVETTDDSVIIERLGELLPEIVATKVEHKQSALFLAVVNIVSLKGSLMLCGPTELSLAKASFPGCKMNDAHTLMDLGNRVSRKKDYIPAITGSIKAGWSKPDLKRGLSNVDVAKLGHLEVDPLDPYQRVMRRGSVLEAKAVFNPDELDDTGMSLDDE</sequence>